<dbReference type="Proteomes" id="UP000299084">
    <property type="component" value="Unassembled WGS sequence"/>
</dbReference>
<evidence type="ECO:0000313" key="2">
    <source>
        <dbReference type="EMBL" id="KAB1279694.1"/>
    </source>
</evidence>
<dbReference type="EMBL" id="JWIN03000004">
    <property type="protein sequence ID" value="KAB1279694.1"/>
    <property type="molecule type" value="Genomic_DNA"/>
</dbReference>
<accession>A0A5N4E8R5</accession>
<name>A0A5N4E8R5_CAMDR</name>
<feature type="region of interest" description="Disordered" evidence="1">
    <location>
        <begin position="75"/>
        <end position="129"/>
    </location>
</feature>
<proteinExistence type="predicted"/>
<feature type="compositionally biased region" description="Basic and acidic residues" evidence="1">
    <location>
        <begin position="77"/>
        <end position="86"/>
    </location>
</feature>
<evidence type="ECO:0000313" key="3">
    <source>
        <dbReference type="Proteomes" id="UP000299084"/>
    </source>
</evidence>
<organism evidence="2 3">
    <name type="scientific">Camelus dromedarius</name>
    <name type="common">Dromedary</name>
    <name type="synonym">Arabian camel</name>
    <dbReference type="NCBI Taxonomy" id="9838"/>
    <lineage>
        <taxon>Eukaryota</taxon>
        <taxon>Metazoa</taxon>
        <taxon>Chordata</taxon>
        <taxon>Craniata</taxon>
        <taxon>Vertebrata</taxon>
        <taxon>Euteleostomi</taxon>
        <taxon>Mammalia</taxon>
        <taxon>Eutheria</taxon>
        <taxon>Laurasiatheria</taxon>
        <taxon>Artiodactyla</taxon>
        <taxon>Tylopoda</taxon>
        <taxon>Camelidae</taxon>
        <taxon>Camelus</taxon>
    </lineage>
</organism>
<feature type="compositionally biased region" description="Basic and acidic residues" evidence="1">
    <location>
        <begin position="111"/>
        <end position="129"/>
    </location>
</feature>
<gene>
    <name evidence="2" type="ORF">Cadr_000016265</name>
</gene>
<dbReference type="STRING" id="9838.ENSCDRP00005021193"/>
<evidence type="ECO:0000256" key="1">
    <source>
        <dbReference type="SAM" id="MobiDB-lite"/>
    </source>
</evidence>
<sequence length="129" mass="13815">MLEEGEPPSPDPALPQEEGTEEEGMAAGLAAGPQEYSTELYLINSIAQSYEGLHAFQQCGCSIYPGRVEALGPCSEEQVHGGDTRRVQKPGPPGTSSLPACNELPVGTKGRLMDAGERRPKEYLSRLED</sequence>
<feature type="region of interest" description="Disordered" evidence="1">
    <location>
        <begin position="1"/>
        <end position="29"/>
    </location>
</feature>
<keyword evidence="3" id="KW-1185">Reference proteome</keyword>
<reference evidence="2 3" key="1">
    <citation type="journal article" date="2019" name="Mol. Ecol. Resour.">
        <title>Improving Illumina assemblies with Hi-C and long reads: an example with the North African dromedary.</title>
        <authorList>
            <person name="Elbers J.P."/>
            <person name="Rogers M.F."/>
            <person name="Perelman P.L."/>
            <person name="Proskuryakova A.A."/>
            <person name="Serdyukova N.A."/>
            <person name="Johnson W.E."/>
            <person name="Horin P."/>
            <person name="Corander J."/>
            <person name="Murphy D."/>
            <person name="Burger P.A."/>
        </authorList>
    </citation>
    <scope>NUCLEOTIDE SEQUENCE [LARGE SCALE GENOMIC DNA]</scope>
    <source>
        <strain evidence="2">Drom800</strain>
        <tissue evidence="2">Blood</tissue>
    </source>
</reference>
<comment type="caution">
    <text evidence="2">The sequence shown here is derived from an EMBL/GenBank/DDBJ whole genome shotgun (WGS) entry which is preliminary data.</text>
</comment>
<dbReference type="AlphaFoldDB" id="A0A5N4E8R5"/>
<protein>
    <submittedName>
        <fullName evidence="2">Uncharacterized protein</fullName>
    </submittedName>
</protein>